<name>C0XKZ7_LENH9</name>
<proteinExistence type="predicted"/>
<accession>C0XKZ7</accession>
<evidence type="ECO:0000313" key="1">
    <source>
        <dbReference type="EMBL" id="EEI23742.1"/>
    </source>
</evidence>
<comment type="caution">
    <text evidence="1">The sequence shown here is derived from an EMBL/GenBank/DDBJ whole genome shotgun (WGS) entry which is preliminary data.</text>
</comment>
<dbReference type="Proteomes" id="UP000003752">
    <property type="component" value="Unassembled WGS sequence"/>
</dbReference>
<keyword evidence="2" id="KW-1185">Reference proteome</keyword>
<dbReference type="AlphaFoldDB" id="C0XKZ7"/>
<protein>
    <submittedName>
        <fullName evidence="1">Uncharacterized protein</fullName>
    </submittedName>
</protein>
<gene>
    <name evidence="1" type="ORF">HMPREF0519_1908</name>
</gene>
<dbReference type="EMBL" id="ACGP01000178">
    <property type="protein sequence ID" value="EEI23742.1"/>
    <property type="molecule type" value="Genomic_DNA"/>
</dbReference>
<sequence>MLTFVMKKELAVIKPDNSFYEDGMDKIDLNYDSECLLRRVG</sequence>
<dbReference type="HOGENOM" id="CLU_3271772_0_0_9"/>
<organism evidence="1 2">
    <name type="scientific">Lentilactobacillus hilgardii (strain ATCC 8290 / DSM 20176 / CCUG 30140 / JCM 1155 / KCTC 3500 / NBRC 15886 / NCIMB 8040 / NRRL B-1843 / 9)</name>
    <dbReference type="NCBI Taxonomy" id="1423757"/>
    <lineage>
        <taxon>Bacteria</taxon>
        <taxon>Bacillati</taxon>
        <taxon>Bacillota</taxon>
        <taxon>Bacilli</taxon>
        <taxon>Lactobacillales</taxon>
        <taxon>Lactobacillaceae</taxon>
        <taxon>Lentilactobacillus</taxon>
    </lineage>
</organism>
<evidence type="ECO:0000313" key="2">
    <source>
        <dbReference type="Proteomes" id="UP000003752"/>
    </source>
</evidence>
<reference evidence="1 2" key="1">
    <citation type="submission" date="2009-01" db="EMBL/GenBank/DDBJ databases">
        <authorList>
            <person name="Qin X."/>
            <person name="Bachman B."/>
            <person name="Battles P."/>
            <person name="Bell A."/>
            <person name="Bess C."/>
            <person name="Bickham C."/>
            <person name="Chaboub L."/>
            <person name="Chen D."/>
            <person name="Coyle M."/>
            <person name="Deiros D.R."/>
            <person name="Dinh H."/>
            <person name="Forbes L."/>
            <person name="Fowler G."/>
            <person name="Francisco L."/>
            <person name="Fu Q."/>
            <person name="Gubbala S."/>
            <person name="Hale W."/>
            <person name="Han Y."/>
            <person name="Hemphill L."/>
            <person name="Highlander S.K."/>
            <person name="Hirani K."/>
            <person name="Hogues M."/>
            <person name="Jackson L."/>
            <person name="Jakkamsetti A."/>
            <person name="Javaid M."/>
            <person name="Jiang H."/>
            <person name="Korchina V."/>
            <person name="Kovar C."/>
            <person name="Lara F."/>
            <person name="Lee S."/>
            <person name="Mata R."/>
            <person name="Mathew T."/>
            <person name="Moen C."/>
            <person name="Morales K."/>
            <person name="Munidasa M."/>
            <person name="Nazareth L."/>
            <person name="Ngo R."/>
            <person name="Nguyen L."/>
            <person name="Okwuonu G."/>
            <person name="Ongeri F."/>
            <person name="Patil S."/>
            <person name="Petrosino J."/>
            <person name="Pham C."/>
            <person name="Pham P."/>
            <person name="Pu L.-L."/>
            <person name="Puazo M."/>
            <person name="Raj R."/>
            <person name="Reid J."/>
            <person name="Rouhana J."/>
            <person name="Saada N."/>
            <person name="Shang Y."/>
            <person name="Simmons D."/>
            <person name="Thornton R."/>
            <person name="Warren J."/>
            <person name="Weissenberger G."/>
            <person name="Zhang J."/>
            <person name="Zhang L."/>
            <person name="Zhou C."/>
            <person name="Zhu D."/>
            <person name="Muzny D."/>
            <person name="Worley K."/>
            <person name="Gibbs R."/>
        </authorList>
    </citation>
    <scope>NUCLEOTIDE SEQUENCE [LARGE SCALE GENOMIC DNA]</scope>
    <source>
        <strain evidence="2">ATCC 8290 / DSM 20176 / CCUG 30140 / JCM 1155 / KCTC 3500 / NBRC 15886 / NCIMB 8040 / NRRL B-1843 / 9</strain>
    </source>
</reference>